<reference evidence="2" key="1">
    <citation type="submission" date="2022-05" db="EMBL/GenBank/DDBJ databases">
        <title>An RpoN-dependent PEP-CTERM gene is involved in floc formation of an Aquincola tertiaricarbonis strain.</title>
        <authorList>
            <person name="Qiu D."/>
            <person name="Xia M."/>
        </authorList>
    </citation>
    <scope>NUCLEOTIDE SEQUENCE</scope>
    <source>
        <strain evidence="2">RN12</strain>
    </source>
</reference>
<dbReference type="NCBIfam" id="NF033429">
    <property type="entry name" value="ImuA_translesion"/>
    <property type="match status" value="1"/>
</dbReference>
<dbReference type="RefSeq" id="WP_250198359.1">
    <property type="nucleotide sequence ID" value="NZ_CP097636.1"/>
</dbReference>
<gene>
    <name evidence="2" type="primary">imuA</name>
    <name evidence="2" type="ORF">MW290_31965</name>
</gene>
<evidence type="ECO:0000256" key="1">
    <source>
        <dbReference type="SAM" id="MobiDB-lite"/>
    </source>
</evidence>
<proteinExistence type="predicted"/>
<dbReference type="EMBL" id="CP097636">
    <property type="protein sequence ID" value="URI10152.1"/>
    <property type="molecule type" value="Genomic_DNA"/>
</dbReference>
<feature type="region of interest" description="Disordered" evidence="1">
    <location>
        <begin position="12"/>
        <end position="35"/>
    </location>
</feature>
<sequence length="265" mass="27118">MSPPAAAVAAAFPSVSTHRPPVGAPAGTPVSRPAGSGLPTLAPGLLWRGDELAQATGRTLPSGYPVLDAELPGGGWPAQGLTELLLAQPGSGELRLLVPALNAFADRPVVWISPPAQPYAPALQQLGISLAGLICLTPDQLTDAAWAAEQALRSRSCAAVLWWADAPAAVWRRLHLAAQDSGCPLWALRPPAARHQASPAPLRLWAEPAPGGQLSVHAFKRRGPAMAGPVLLSLPPAAPLLRRAAVPAAEVGHVVARAAPALVAA</sequence>
<evidence type="ECO:0000313" key="3">
    <source>
        <dbReference type="Proteomes" id="UP001056201"/>
    </source>
</evidence>
<name>A0ABY4SE05_AQUTE</name>
<dbReference type="InterPro" id="IPR027417">
    <property type="entry name" value="P-loop_NTPase"/>
</dbReference>
<organism evidence="2 3">
    <name type="scientific">Aquincola tertiaricarbonis</name>
    <dbReference type="NCBI Taxonomy" id="391953"/>
    <lineage>
        <taxon>Bacteria</taxon>
        <taxon>Pseudomonadati</taxon>
        <taxon>Pseudomonadota</taxon>
        <taxon>Betaproteobacteria</taxon>
        <taxon>Burkholderiales</taxon>
        <taxon>Sphaerotilaceae</taxon>
        <taxon>Aquincola</taxon>
    </lineage>
</organism>
<dbReference type="Gene3D" id="3.40.50.300">
    <property type="entry name" value="P-loop containing nucleotide triphosphate hydrolases"/>
    <property type="match status" value="1"/>
</dbReference>
<protein>
    <submittedName>
        <fullName evidence="2">Translesion DNA synthesis-associated protein ImuA</fullName>
    </submittedName>
</protein>
<keyword evidence="3" id="KW-1185">Reference proteome</keyword>
<dbReference type="Proteomes" id="UP001056201">
    <property type="component" value="Chromosome 2"/>
</dbReference>
<dbReference type="SUPFAM" id="SSF52540">
    <property type="entry name" value="P-loop containing nucleoside triphosphate hydrolases"/>
    <property type="match status" value="1"/>
</dbReference>
<dbReference type="InterPro" id="IPR047610">
    <property type="entry name" value="ImuA_translesion"/>
</dbReference>
<accession>A0ABY4SE05</accession>
<evidence type="ECO:0000313" key="2">
    <source>
        <dbReference type="EMBL" id="URI10152.1"/>
    </source>
</evidence>